<dbReference type="AlphaFoldDB" id="A0A944DIK8"/>
<dbReference type="Gene3D" id="3.40.50.720">
    <property type="entry name" value="NAD(P)-binding Rossmann-like Domain"/>
    <property type="match status" value="1"/>
</dbReference>
<evidence type="ECO:0000313" key="11">
    <source>
        <dbReference type="EMBL" id="MBT0963543.1"/>
    </source>
</evidence>
<dbReference type="Proteomes" id="UP000694660">
    <property type="component" value="Unassembled WGS sequence"/>
</dbReference>
<evidence type="ECO:0000313" key="12">
    <source>
        <dbReference type="Proteomes" id="UP000694660"/>
    </source>
</evidence>
<evidence type="ECO:0000256" key="6">
    <source>
        <dbReference type="ARBA" id="ARBA00022989"/>
    </source>
</evidence>
<keyword evidence="6 9" id="KW-1133">Transmembrane helix</keyword>
<keyword evidence="8 9" id="KW-0472">Membrane</keyword>
<dbReference type="GO" id="GO:1902600">
    <property type="term" value="P:proton transmembrane transport"/>
    <property type="evidence" value="ECO:0007669"/>
    <property type="project" value="InterPro"/>
</dbReference>
<feature type="transmembrane region" description="Helical" evidence="9">
    <location>
        <begin position="31"/>
        <end position="48"/>
    </location>
</feature>
<feature type="transmembrane region" description="Helical" evidence="9">
    <location>
        <begin position="182"/>
        <end position="208"/>
    </location>
</feature>
<keyword evidence="4" id="KW-1003">Cell membrane</keyword>
<evidence type="ECO:0000256" key="7">
    <source>
        <dbReference type="ARBA" id="ARBA00023065"/>
    </source>
</evidence>
<sequence>MTDTIIATIAAIGVVGGACQWLAWRLRLPAILFLLLTGILAGPVGGWLKPDILLGDLLFPFVSLAVSVILFEGSLTLKFSDIRGIETVVRRFVTTGALVTWGIVTVATQWITGISWGLSTLFGAVMVVTGPTVIVPMLRTVRPTMHIANVLRWEGIIIDPIGALLAVLVYEFLISSGTGGGALGATLTVFVRLILVGSMTGIGVGYLVGEALRRDWLPHYMFNVATLAAVMGAFALSNALAHESGLLAVTVMGIYLANRKGVPVEEILSFKESLSLLLITALFILLAARLDLDLLLGLGWSAVQIFVVVQFLARPLNVLWSTRASSLSWRERGLLAWIAPRGIVAAAVIALFSLQLEQKGYADAVLLVPLTFVVIIGTVVLQSLTAGPLARLLKVAEPGSGGFLIVGANPLARAIAQALSQNAVAVRLTDMLWDNVSRARMAGLQTYYGNPLSEHAEVYLNTAGLGRVLAMTADEHLNELACTRFKGDFGPKRVYALRVGAREKGRKAVSLAGLEAFGDGVNFVELSRRLARGAEIRRTNISEAFSFEQFRANYGERAVPLFAIDPKGRVEVFASETEVQPKAGWVVLALVDADPDEYKRPPAKADATA</sequence>
<dbReference type="InterPro" id="IPR038770">
    <property type="entry name" value="Na+/solute_symporter_sf"/>
</dbReference>
<feature type="transmembrane region" description="Helical" evidence="9">
    <location>
        <begin position="54"/>
        <end position="71"/>
    </location>
</feature>
<evidence type="ECO:0000256" key="5">
    <source>
        <dbReference type="ARBA" id="ARBA00022692"/>
    </source>
</evidence>
<feature type="transmembrane region" description="Helical" evidence="9">
    <location>
        <begin position="294"/>
        <end position="313"/>
    </location>
</feature>
<dbReference type="Pfam" id="PF00999">
    <property type="entry name" value="Na_H_Exchanger"/>
    <property type="match status" value="1"/>
</dbReference>
<feature type="transmembrane region" description="Helical" evidence="9">
    <location>
        <begin position="270"/>
        <end position="288"/>
    </location>
</feature>
<keyword evidence="7" id="KW-0406">Ion transport</keyword>
<evidence type="ECO:0000259" key="10">
    <source>
        <dbReference type="Pfam" id="PF00999"/>
    </source>
</evidence>
<evidence type="ECO:0000256" key="1">
    <source>
        <dbReference type="ARBA" id="ARBA00004651"/>
    </source>
</evidence>
<gene>
    <name evidence="11" type="ORF">I8J34_20340</name>
</gene>
<feature type="transmembrane region" description="Helical" evidence="9">
    <location>
        <begin position="92"/>
        <end position="112"/>
    </location>
</feature>
<organism evidence="11 12">
    <name type="scientific">Denitromonas iodatirespirans</name>
    <dbReference type="NCBI Taxonomy" id="2795389"/>
    <lineage>
        <taxon>Bacteria</taxon>
        <taxon>Pseudomonadati</taxon>
        <taxon>Pseudomonadota</taxon>
        <taxon>Betaproteobacteria</taxon>
        <taxon>Rhodocyclales</taxon>
        <taxon>Zoogloeaceae</taxon>
        <taxon>Denitromonas</taxon>
    </lineage>
</organism>
<keyword evidence="2" id="KW-0813">Transport</keyword>
<name>A0A944DIK8_DENI1</name>
<dbReference type="PANTHER" id="PTHR32507">
    <property type="entry name" value="NA(+)/H(+) ANTIPORTER 1"/>
    <property type="match status" value="1"/>
</dbReference>
<evidence type="ECO:0000256" key="9">
    <source>
        <dbReference type="SAM" id="Phobius"/>
    </source>
</evidence>
<proteinExistence type="predicted"/>
<evidence type="ECO:0000256" key="4">
    <source>
        <dbReference type="ARBA" id="ARBA00022475"/>
    </source>
</evidence>
<feature type="domain" description="Cation/H+ exchanger transmembrane" evidence="10">
    <location>
        <begin position="22"/>
        <end position="390"/>
    </location>
</feature>
<dbReference type="RefSeq" id="WP_214363474.1">
    <property type="nucleotide sequence ID" value="NZ_JAEKFT010000032.1"/>
</dbReference>
<feature type="transmembrane region" description="Helical" evidence="9">
    <location>
        <begin position="118"/>
        <end position="138"/>
    </location>
</feature>
<keyword evidence="3" id="KW-0050">Antiport</keyword>
<feature type="transmembrane region" description="Helical" evidence="9">
    <location>
        <begin position="364"/>
        <end position="384"/>
    </location>
</feature>
<dbReference type="SUPFAM" id="SSF51735">
    <property type="entry name" value="NAD(P)-binding Rossmann-fold domains"/>
    <property type="match status" value="1"/>
</dbReference>
<feature type="transmembrane region" description="Helical" evidence="9">
    <location>
        <begin position="150"/>
        <end position="170"/>
    </location>
</feature>
<comment type="caution">
    <text evidence="11">The sequence shown here is derived from an EMBL/GenBank/DDBJ whole genome shotgun (WGS) entry which is preliminary data.</text>
</comment>
<dbReference type="InterPro" id="IPR036291">
    <property type="entry name" value="NAD(P)-bd_dom_sf"/>
</dbReference>
<feature type="transmembrane region" description="Helical" evidence="9">
    <location>
        <begin position="6"/>
        <end position="24"/>
    </location>
</feature>
<keyword evidence="5 9" id="KW-0812">Transmembrane</keyword>
<protein>
    <submittedName>
        <fullName evidence="11">Sodium:proton antiporter</fullName>
    </submittedName>
</protein>
<dbReference type="GO" id="GO:0005886">
    <property type="term" value="C:plasma membrane"/>
    <property type="evidence" value="ECO:0007669"/>
    <property type="project" value="UniProtKB-SubCell"/>
</dbReference>
<accession>A0A944DIK8</accession>
<dbReference type="EMBL" id="JAEKFT010000032">
    <property type="protein sequence ID" value="MBT0963543.1"/>
    <property type="molecule type" value="Genomic_DNA"/>
</dbReference>
<dbReference type="PANTHER" id="PTHR32507:SF0">
    <property type="entry name" value="NA(+)_H(+) ANTIPORTER 2-RELATED"/>
    <property type="match status" value="1"/>
</dbReference>
<evidence type="ECO:0000256" key="3">
    <source>
        <dbReference type="ARBA" id="ARBA00022449"/>
    </source>
</evidence>
<keyword evidence="12" id="KW-1185">Reference proteome</keyword>
<dbReference type="Gene3D" id="1.20.1530.20">
    <property type="match status" value="1"/>
</dbReference>
<evidence type="ECO:0000256" key="2">
    <source>
        <dbReference type="ARBA" id="ARBA00022448"/>
    </source>
</evidence>
<feature type="transmembrane region" description="Helical" evidence="9">
    <location>
        <begin position="220"/>
        <end position="236"/>
    </location>
</feature>
<evidence type="ECO:0000256" key="8">
    <source>
        <dbReference type="ARBA" id="ARBA00023136"/>
    </source>
</evidence>
<feature type="transmembrane region" description="Helical" evidence="9">
    <location>
        <begin position="334"/>
        <end position="352"/>
    </location>
</feature>
<comment type="subcellular location">
    <subcellularLocation>
        <location evidence="1">Cell membrane</location>
        <topology evidence="1">Multi-pass membrane protein</topology>
    </subcellularLocation>
</comment>
<dbReference type="InterPro" id="IPR006153">
    <property type="entry name" value="Cation/H_exchanger_TM"/>
</dbReference>
<dbReference type="GO" id="GO:0015297">
    <property type="term" value="F:antiporter activity"/>
    <property type="evidence" value="ECO:0007669"/>
    <property type="project" value="UniProtKB-KW"/>
</dbReference>
<reference evidence="12" key="1">
    <citation type="journal article" date="2022" name="ISME J.">
        <title>Genetic and phylogenetic analysis of dissimilatory iodate-reducing bacteria identifies potential niches across the world's oceans.</title>
        <authorList>
            <person name="Reyes-Umana V."/>
            <person name="Henning Z."/>
            <person name="Lee K."/>
            <person name="Barnum T.P."/>
            <person name="Coates J.D."/>
        </authorList>
    </citation>
    <scope>NUCLEOTIDE SEQUENCE [LARGE SCALE GENOMIC DNA]</scope>
    <source>
        <strain evidence="12">IR12</strain>
    </source>
</reference>